<gene>
    <name evidence="1" type="ORF">LHEH8_00860</name>
</gene>
<reference evidence="1" key="1">
    <citation type="submission" date="2020-07" db="EMBL/GenBank/DDBJ databases">
        <title>Draft genome sequence of Lactobacillus helveticus strain H-8.</title>
        <authorList>
            <person name="Endo A."/>
            <person name="Maeno S."/>
            <person name="Kido Y."/>
        </authorList>
    </citation>
    <scope>NUCLEOTIDE SEQUENCE</scope>
    <source>
        <strain evidence="1">H-8</strain>
    </source>
</reference>
<accession>A0A8H9KFQ5</accession>
<evidence type="ECO:0000313" key="1">
    <source>
        <dbReference type="EMBL" id="GFO98330.1"/>
    </source>
</evidence>
<comment type="caution">
    <text evidence="1">The sequence shown here is derived from an EMBL/GenBank/DDBJ whole genome shotgun (WGS) entry which is preliminary data.</text>
</comment>
<evidence type="ECO:0000313" key="2">
    <source>
        <dbReference type="Proteomes" id="UP000618094"/>
    </source>
</evidence>
<dbReference type="Proteomes" id="UP000618094">
    <property type="component" value="Unassembled WGS sequence"/>
</dbReference>
<sequence>MDITKAKPGTIVRAHFSRQKYLVISHPVVIRKIQHLIKVVPISERTDNNLCEEQKRLLMPNHAATRGTICLHAQNILKCDQVDFVERLNDSLADYVVKNM</sequence>
<protein>
    <submittedName>
        <fullName evidence="1">Uncharacterized protein</fullName>
    </submittedName>
</protein>
<name>A0A8H9KFQ5_LACHE</name>
<dbReference type="EMBL" id="BLYO01000016">
    <property type="protein sequence ID" value="GFO98330.1"/>
    <property type="molecule type" value="Genomic_DNA"/>
</dbReference>
<dbReference type="RefSeq" id="WP_057729961.1">
    <property type="nucleotide sequence ID" value="NZ_BLYO01000016.1"/>
</dbReference>
<proteinExistence type="predicted"/>
<dbReference type="AlphaFoldDB" id="A0A8H9KFQ5"/>
<organism evidence="1 2">
    <name type="scientific">Lactobacillus helveticus</name>
    <name type="common">Lactobacillus suntoryeus</name>
    <dbReference type="NCBI Taxonomy" id="1587"/>
    <lineage>
        <taxon>Bacteria</taxon>
        <taxon>Bacillati</taxon>
        <taxon>Bacillota</taxon>
        <taxon>Bacilli</taxon>
        <taxon>Lactobacillales</taxon>
        <taxon>Lactobacillaceae</taxon>
        <taxon>Lactobacillus</taxon>
    </lineage>
</organism>